<dbReference type="Proteomes" id="UP000682733">
    <property type="component" value="Unassembled WGS sequence"/>
</dbReference>
<proteinExistence type="predicted"/>
<dbReference type="Proteomes" id="UP000681722">
    <property type="component" value="Unassembled WGS sequence"/>
</dbReference>
<name>A0A814V063_9BILA</name>
<dbReference type="EMBL" id="CAJNOK010014279">
    <property type="protein sequence ID" value="CAF1201438.1"/>
    <property type="molecule type" value="Genomic_DNA"/>
</dbReference>
<evidence type="ECO:0000313" key="3">
    <source>
        <dbReference type="EMBL" id="CAF3945530.1"/>
    </source>
</evidence>
<dbReference type="Proteomes" id="UP000677228">
    <property type="component" value="Unassembled WGS sequence"/>
</dbReference>
<accession>A0A814V063</accession>
<dbReference type="Proteomes" id="UP000663829">
    <property type="component" value="Unassembled WGS sequence"/>
</dbReference>
<dbReference type="EMBL" id="CAJNOQ010007864">
    <property type="protein sequence ID" value="CAF1181212.1"/>
    <property type="molecule type" value="Genomic_DNA"/>
</dbReference>
<dbReference type="EMBL" id="CAJOBA010035809">
    <property type="protein sequence ID" value="CAF4011247.1"/>
    <property type="molecule type" value="Genomic_DNA"/>
</dbReference>
<evidence type="ECO:0000313" key="2">
    <source>
        <dbReference type="EMBL" id="CAF1201438.1"/>
    </source>
</evidence>
<evidence type="ECO:0000313" key="5">
    <source>
        <dbReference type="Proteomes" id="UP000663829"/>
    </source>
</evidence>
<gene>
    <name evidence="1" type="ORF">GPM918_LOCUS22712</name>
    <name evidence="2" type="ORF">OVA965_LOCUS24005</name>
    <name evidence="3" type="ORF">SRO942_LOCUS22711</name>
    <name evidence="4" type="ORF">TMI583_LOCUS24722</name>
</gene>
<dbReference type="AlphaFoldDB" id="A0A814V063"/>
<comment type="caution">
    <text evidence="1">The sequence shown here is derived from an EMBL/GenBank/DDBJ whole genome shotgun (WGS) entry which is preliminary data.</text>
</comment>
<evidence type="ECO:0000313" key="1">
    <source>
        <dbReference type="EMBL" id="CAF1181212.1"/>
    </source>
</evidence>
<keyword evidence="5" id="KW-1185">Reference proteome</keyword>
<dbReference type="EMBL" id="CAJOBC010007865">
    <property type="protein sequence ID" value="CAF3945530.1"/>
    <property type="molecule type" value="Genomic_DNA"/>
</dbReference>
<protein>
    <submittedName>
        <fullName evidence="1">Uncharacterized protein</fullName>
    </submittedName>
</protein>
<evidence type="ECO:0000313" key="4">
    <source>
        <dbReference type="EMBL" id="CAF4011247.1"/>
    </source>
</evidence>
<reference evidence="1" key="1">
    <citation type="submission" date="2021-02" db="EMBL/GenBank/DDBJ databases">
        <authorList>
            <person name="Nowell W R."/>
        </authorList>
    </citation>
    <scope>NUCLEOTIDE SEQUENCE</scope>
</reference>
<sequence length="516" mass="59594">MASSPTSKKQKIIQNIRYIAVDEGISKLHYFKLSKISEDLKIHQQFVQSLLLVEHVIDNDNLCSYYSYMCDKQLHSENFFNFAKAKEVILTTRSFIIDICNHLNFAVADLPNDYSHFDGYKHSTNSSADVIEFDRSLILGCDPNSCRPVEILFLWLKILHELAHAIIFQFGRIHLRSEKNLDIKYQMPKTYCLQSEAGDALERMLVGSSVDAPGVTTSGKYFIQYLILSDGRQPGVIHNSWIEEFVLNAVNMDMLKTIESIKLPSFDYLTKTTKKKLEKGKRSRRKLVFSSSSSDSDDEDVHSNRINKKVKKALTTIRISKAYNCFSISDCVKQNETTPHYTTFNYENILGILNRLTHVHSKYYPKQLYDFVLNLVKHHREAPQTFDKVTTTQGRTYLVPKKSLKINNDKITNIIQNYINSTRFSVKQCAYSSSTQFRSKEYCKKLKTDDSCILYESVTRETNIGFMEAIFVIDAQIFFLLSNVKIVKSDIKNVYVRSNLNRHTIISPLTMIEERP</sequence>
<organism evidence="1 5">
    <name type="scientific">Didymodactylos carnosus</name>
    <dbReference type="NCBI Taxonomy" id="1234261"/>
    <lineage>
        <taxon>Eukaryota</taxon>
        <taxon>Metazoa</taxon>
        <taxon>Spiralia</taxon>
        <taxon>Gnathifera</taxon>
        <taxon>Rotifera</taxon>
        <taxon>Eurotatoria</taxon>
        <taxon>Bdelloidea</taxon>
        <taxon>Philodinida</taxon>
        <taxon>Philodinidae</taxon>
        <taxon>Didymodactylos</taxon>
    </lineage>
</organism>